<comment type="caution">
    <text evidence="1">The sequence shown here is derived from an EMBL/GenBank/DDBJ whole genome shotgun (WGS) entry which is preliminary data.</text>
</comment>
<evidence type="ECO:0000313" key="1">
    <source>
        <dbReference type="EMBL" id="GAA4042544.1"/>
    </source>
</evidence>
<evidence type="ECO:0000313" key="2">
    <source>
        <dbReference type="Proteomes" id="UP001500426"/>
    </source>
</evidence>
<keyword evidence="2" id="KW-1185">Reference proteome</keyword>
<proteinExistence type="predicted"/>
<sequence>MENIFDTTYRQDYLNGYSNGLNPYIDYDEVKYNDAFHSGFVSGRLDYENRNGYIIDGIPKRIVTKKVLEDFLLAGLLGLPPDTDGYTNFQLNVLAKWYQSGTEKYDPNQSMYLFAILEKNGIQVKETYYM</sequence>
<protein>
    <submittedName>
        <fullName evidence="1">Uncharacterized protein</fullName>
    </submittedName>
</protein>
<reference evidence="2" key="1">
    <citation type="journal article" date="2019" name="Int. J. Syst. Evol. Microbiol.">
        <title>The Global Catalogue of Microorganisms (GCM) 10K type strain sequencing project: providing services to taxonomists for standard genome sequencing and annotation.</title>
        <authorList>
            <consortium name="The Broad Institute Genomics Platform"/>
            <consortium name="The Broad Institute Genome Sequencing Center for Infectious Disease"/>
            <person name="Wu L."/>
            <person name="Ma J."/>
        </authorList>
    </citation>
    <scope>NUCLEOTIDE SEQUENCE [LARGE SCALE GENOMIC DNA]</scope>
    <source>
        <strain evidence="2">JCM 17068</strain>
    </source>
</reference>
<dbReference type="EMBL" id="BAABCS010000003">
    <property type="protein sequence ID" value="GAA4042544.1"/>
    <property type="molecule type" value="Genomic_DNA"/>
</dbReference>
<dbReference type="RefSeq" id="WP_345089992.1">
    <property type="nucleotide sequence ID" value="NZ_BAABCS010000003.1"/>
</dbReference>
<dbReference type="Proteomes" id="UP001500426">
    <property type="component" value="Unassembled WGS sequence"/>
</dbReference>
<accession>A0ABP7UFW4</accession>
<organism evidence="1 2">
    <name type="scientific">Flavobacterium chungnamense</name>
    <dbReference type="NCBI Taxonomy" id="706182"/>
    <lineage>
        <taxon>Bacteria</taxon>
        <taxon>Pseudomonadati</taxon>
        <taxon>Bacteroidota</taxon>
        <taxon>Flavobacteriia</taxon>
        <taxon>Flavobacteriales</taxon>
        <taxon>Flavobacteriaceae</taxon>
        <taxon>Flavobacterium</taxon>
    </lineage>
</organism>
<gene>
    <name evidence="1" type="ORF">GCM10022388_04300</name>
</gene>
<name>A0ABP7UFW4_9FLAO</name>